<dbReference type="AlphaFoldDB" id="A7IML0"/>
<dbReference type="KEGG" id="xau:Xaut_4031"/>
<proteinExistence type="predicted"/>
<protein>
    <submittedName>
        <fullName evidence="2">Uncharacterized protein</fullName>
    </submittedName>
</protein>
<dbReference type="Proteomes" id="UP000002417">
    <property type="component" value="Chromosome"/>
</dbReference>
<dbReference type="STRING" id="78245.Xaut_4031"/>
<evidence type="ECO:0000313" key="3">
    <source>
        <dbReference type="Proteomes" id="UP000002417"/>
    </source>
</evidence>
<evidence type="ECO:0000313" key="2">
    <source>
        <dbReference type="EMBL" id="ABS69253.1"/>
    </source>
</evidence>
<reference evidence="2 3" key="1">
    <citation type="submission" date="2007-07" db="EMBL/GenBank/DDBJ databases">
        <title>Complete sequence of chromosome of Xanthobacter autotrophicus Py2.</title>
        <authorList>
            <consortium name="US DOE Joint Genome Institute"/>
            <person name="Copeland A."/>
            <person name="Lucas S."/>
            <person name="Lapidus A."/>
            <person name="Barry K."/>
            <person name="Glavina del Rio T."/>
            <person name="Hammon N."/>
            <person name="Israni S."/>
            <person name="Dalin E."/>
            <person name="Tice H."/>
            <person name="Pitluck S."/>
            <person name="Sims D."/>
            <person name="Brettin T."/>
            <person name="Bruce D."/>
            <person name="Detter J.C."/>
            <person name="Han C."/>
            <person name="Tapia R."/>
            <person name="Brainard J."/>
            <person name="Schmutz J."/>
            <person name="Larimer F."/>
            <person name="Land M."/>
            <person name="Hauser L."/>
            <person name="Kyrpides N."/>
            <person name="Kim E."/>
            <person name="Ensigns S.A."/>
            <person name="Richardson P."/>
        </authorList>
    </citation>
    <scope>NUCLEOTIDE SEQUENCE [LARGE SCALE GENOMIC DNA]</scope>
    <source>
        <strain evidence="3">ATCC BAA-1158 / Py2</strain>
    </source>
</reference>
<name>A7IML0_XANP2</name>
<sequence length="153" mass="17539">MALSSTHRDGPFGPADVRDRKVRGEKCMSQLPHGFRQIRMELAREKGHPEGSRTFGYSFVAPLNEAGRIDPTLWAKHREVCRVVRFRPDEADEVGHLVRRPGGSWAFRYDIHGTDDDEAGYRFGDESFEVGEYISVREDDEMHTFRVVSSEQV</sequence>
<feature type="region of interest" description="Disordered" evidence="1">
    <location>
        <begin position="1"/>
        <end position="23"/>
    </location>
</feature>
<dbReference type="EMBL" id="CP000781">
    <property type="protein sequence ID" value="ABS69253.1"/>
    <property type="molecule type" value="Genomic_DNA"/>
</dbReference>
<dbReference type="PhylomeDB" id="A7IML0"/>
<keyword evidence="3" id="KW-1185">Reference proteome</keyword>
<dbReference type="HOGENOM" id="CLU_132607_0_0_5"/>
<organism evidence="2 3">
    <name type="scientific">Xanthobacter autotrophicus (strain ATCC BAA-1158 / Py2)</name>
    <dbReference type="NCBI Taxonomy" id="78245"/>
    <lineage>
        <taxon>Bacteria</taxon>
        <taxon>Pseudomonadati</taxon>
        <taxon>Pseudomonadota</taxon>
        <taxon>Alphaproteobacteria</taxon>
        <taxon>Hyphomicrobiales</taxon>
        <taxon>Xanthobacteraceae</taxon>
        <taxon>Xanthobacter</taxon>
    </lineage>
</organism>
<evidence type="ECO:0000256" key="1">
    <source>
        <dbReference type="SAM" id="MobiDB-lite"/>
    </source>
</evidence>
<accession>A7IML0</accession>
<dbReference type="eggNOG" id="ENOG5032TAA">
    <property type="taxonomic scope" value="Bacteria"/>
</dbReference>
<gene>
    <name evidence="2" type="ordered locus">Xaut_4031</name>
</gene>